<dbReference type="PANTHER" id="PTHR31302:SF31">
    <property type="entry name" value="PHOSPHODIESTERASE YAEI"/>
    <property type="match status" value="1"/>
</dbReference>
<dbReference type="Gene3D" id="3.60.21.10">
    <property type="match status" value="1"/>
</dbReference>
<evidence type="ECO:0000256" key="2">
    <source>
        <dbReference type="ARBA" id="ARBA00022801"/>
    </source>
</evidence>
<dbReference type="AlphaFoldDB" id="A0A366HSR1"/>
<keyword evidence="1" id="KW-0479">Metal-binding</keyword>
<evidence type="ECO:0000259" key="3">
    <source>
        <dbReference type="Pfam" id="PF00149"/>
    </source>
</evidence>
<protein>
    <submittedName>
        <fullName evidence="4">Putative MPP superfamily phosphohydrolase</fullName>
    </submittedName>
</protein>
<comment type="caution">
    <text evidence="4">The sequence shown here is derived from an EMBL/GenBank/DDBJ whole genome shotgun (WGS) entry which is preliminary data.</text>
</comment>
<gene>
    <name evidence="4" type="ORF">DES53_102337</name>
</gene>
<dbReference type="RefSeq" id="WP_170156919.1">
    <property type="nucleotide sequence ID" value="NZ_QNRR01000002.1"/>
</dbReference>
<dbReference type="EMBL" id="QNRR01000002">
    <property type="protein sequence ID" value="RBP45953.1"/>
    <property type="molecule type" value="Genomic_DNA"/>
</dbReference>
<dbReference type="Proteomes" id="UP000253426">
    <property type="component" value="Unassembled WGS sequence"/>
</dbReference>
<dbReference type="PANTHER" id="PTHR31302">
    <property type="entry name" value="TRANSMEMBRANE PROTEIN WITH METALLOPHOSPHOESTERASE DOMAIN-RELATED"/>
    <property type="match status" value="1"/>
</dbReference>
<proteinExistence type="predicted"/>
<sequence>MSVEIRRERVCLKSGGPDSGRLRMAHLSDFHVWWSSRRLDEVAAILDEEQPEVVVFTGDWFDTPRGADLCCDFLRRIASTRPVCWIRGNHDHWFGPEALEPFHGVSGAHCVDEMSWNFDSEWGLRCEFMSWQMHSTTARDSGRHRIVLVHDPEDLDLAKLPGCDLVLAGHLHGGQFVFHRTGSGTHFPANMFYRWCCDRREVDGVPVIISRGLGDTLPLRFRCSHEVVMIEMGNGA</sequence>
<dbReference type="GO" id="GO:0046872">
    <property type="term" value="F:metal ion binding"/>
    <property type="evidence" value="ECO:0007669"/>
    <property type="project" value="UniProtKB-KW"/>
</dbReference>
<dbReference type="InterPro" id="IPR051158">
    <property type="entry name" value="Metallophosphoesterase_sf"/>
</dbReference>
<organism evidence="4 5">
    <name type="scientific">Roseimicrobium gellanilyticum</name>
    <dbReference type="NCBI Taxonomy" id="748857"/>
    <lineage>
        <taxon>Bacteria</taxon>
        <taxon>Pseudomonadati</taxon>
        <taxon>Verrucomicrobiota</taxon>
        <taxon>Verrucomicrobiia</taxon>
        <taxon>Verrucomicrobiales</taxon>
        <taxon>Verrucomicrobiaceae</taxon>
        <taxon>Roseimicrobium</taxon>
    </lineage>
</organism>
<name>A0A366HSR1_9BACT</name>
<dbReference type="InterPro" id="IPR029052">
    <property type="entry name" value="Metallo-depent_PP-like"/>
</dbReference>
<dbReference type="GO" id="GO:0008758">
    <property type="term" value="F:UDP-2,3-diacylglucosamine hydrolase activity"/>
    <property type="evidence" value="ECO:0007669"/>
    <property type="project" value="TreeGrafter"/>
</dbReference>
<dbReference type="GO" id="GO:0009245">
    <property type="term" value="P:lipid A biosynthetic process"/>
    <property type="evidence" value="ECO:0007669"/>
    <property type="project" value="TreeGrafter"/>
</dbReference>
<dbReference type="GO" id="GO:0016020">
    <property type="term" value="C:membrane"/>
    <property type="evidence" value="ECO:0007669"/>
    <property type="project" value="GOC"/>
</dbReference>
<dbReference type="Pfam" id="PF00149">
    <property type="entry name" value="Metallophos"/>
    <property type="match status" value="1"/>
</dbReference>
<keyword evidence="5" id="KW-1185">Reference proteome</keyword>
<evidence type="ECO:0000256" key="1">
    <source>
        <dbReference type="ARBA" id="ARBA00022723"/>
    </source>
</evidence>
<dbReference type="SUPFAM" id="SSF56300">
    <property type="entry name" value="Metallo-dependent phosphatases"/>
    <property type="match status" value="1"/>
</dbReference>
<reference evidence="4 5" key="1">
    <citation type="submission" date="2018-06" db="EMBL/GenBank/DDBJ databases">
        <title>Genomic Encyclopedia of Type Strains, Phase IV (KMG-IV): sequencing the most valuable type-strain genomes for metagenomic binning, comparative biology and taxonomic classification.</title>
        <authorList>
            <person name="Goeker M."/>
        </authorList>
    </citation>
    <scope>NUCLEOTIDE SEQUENCE [LARGE SCALE GENOMIC DNA]</scope>
    <source>
        <strain evidence="4 5">DSM 25532</strain>
    </source>
</reference>
<dbReference type="InterPro" id="IPR004843">
    <property type="entry name" value="Calcineurin-like_PHP"/>
</dbReference>
<feature type="domain" description="Calcineurin-like phosphoesterase" evidence="3">
    <location>
        <begin position="23"/>
        <end position="173"/>
    </location>
</feature>
<accession>A0A366HSR1</accession>
<evidence type="ECO:0000313" key="5">
    <source>
        <dbReference type="Proteomes" id="UP000253426"/>
    </source>
</evidence>
<evidence type="ECO:0000313" key="4">
    <source>
        <dbReference type="EMBL" id="RBP45953.1"/>
    </source>
</evidence>
<keyword evidence="2 4" id="KW-0378">Hydrolase</keyword>